<evidence type="ECO:0000256" key="5">
    <source>
        <dbReference type="ARBA" id="ARBA00022737"/>
    </source>
</evidence>
<proteinExistence type="inferred from homology"/>
<keyword evidence="3" id="KW-0507">mRNA processing</keyword>
<sequence>MEVETTVTTSLPPTDGSAAPDDVAPVVNGTASHAATTDTDATMQDGDAPKQDEDSKDKPVELPEGASEVVYVHNLNEKIHLPVMKQSLKVLFREYGRVLGVTAHRNVRMRGQAFVTLESKDAAVKAVREVQKFPLYGKPMQLAFARTESDALVLKRHPDDMEAHKAARLERKKVSRRENPLRKKKLAQAAAEKTAAETGVPATPAAAAPQRRIVQMPDEYLPPNKILFVQNLPDDTTKESLEALFRPYPNLIEVRTIPGRKNIAFVEFADEQSSGVAREALHNTKFSASGGAAPDTGDEGLKIKVTFAKRG</sequence>
<comment type="subcellular location">
    <subcellularLocation>
        <location evidence="1">Nucleus</location>
    </subcellularLocation>
</comment>
<organism evidence="13 14">
    <name type="scientific">Rhodotorula taiwanensis</name>
    <dbReference type="NCBI Taxonomy" id="741276"/>
    <lineage>
        <taxon>Eukaryota</taxon>
        <taxon>Fungi</taxon>
        <taxon>Dikarya</taxon>
        <taxon>Basidiomycota</taxon>
        <taxon>Pucciniomycotina</taxon>
        <taxon>Microbotryomycetes</taxon>
        <taxon>Sporidiobolales</taxon>
        <taxon>Sporidiobolaceae</taxon>
        <taxon>Rhodotorula</taxon>
    </lineage>
</organism>
<dbReference type="GO" id="GO:0003723">
    <property type="term" value="F:RNA binding"/>
    <property type="evidence" value="ECO:0007669"/>
    <property type="project" value="UniProtKB-UniRule"/>
</dbReference>
<dbReference type="Gene3D" id="3.30.70.330">
    <property type="match status" value="2"/>
</dbReference>
<accession>A0A2S5BAA7</accession>
<evidence type="ECO:0000256" key="11">
    <source>
        <dbReference type="SAM" id="MobiDB-lite"/>
    </source>
</evidence>
<feature type="domain" description="RRM" evidence="12">
    <location>
        <begin position="68"/>
        <end position="147"/>
    </location>
</feature>
<evidence type="ECO:0000259" key="12">
    <source>
        <dbReference type="PROSITE" id="PS50102"/>
    </source>
</evidence>
<evidence type="ECO:0000256" key="4">
    <source>
        <dbReference type="ARBA" id="ARBA00022728"/>
    </source>
</evidence>
<dbReference type="OrthoDB" id="266020at2759"/>
<dbReference type="Pfam" id="PF00076">
    <property type="entry name" value="RRM_1"/>
    <property type="match status" value="2"/>
</dbReference>
<dbReference type="PANTHER" id="PTHR10501">
    <property type="entry name" value="U1 SMALL NUCLEAR RIBONUCLEOPROTEIN A/U2 SMALL NUCLEAR RIBONUCLEOPROTEIN B"/>
    <property type="match status" value="1"/>
</dbReference>
<feature type="region of interest" description="Disordered" evidence="11">
    <location>
        <begin position="1"/>
        <end position="63"/>
    </location>
</feature>
<evidence type="ECO:0000256" key="1">
    <source>
        <dbReference type="ARBA" id="ARBA00004123"/>
    </source>
</evidence>
<dbReference type="FunFam" id="3.30.70.330:FF:000029">
    <property type="entry name" value="U2 small nuclear ribonucleoprotein B"/>
    <property type="match status" value="1"/>
</dbReference>
<evidence type="ECO:0000313" key="14">
    <source>
        <dbReference type="Proteomes" id="UP000237144"/>
    </source>
</evidence>
<evidence type="ECO:0000256" key="6">
    <source>
        <dbReference type="ARBA" id="ARBA00022884"/>
    </source>
</evidence>
<feature type="compositionally biased region" description="Low complexity" evidence="11">
    <location>
        <begin position="30"/>
        <end position="46"/>
    </location>
</feature>
<evidence type="ECO:0000256" key="9">
    <source>
        <dbReference type="ARBA" id="ARBA00023274"/>
    </source>
</evidence>
<feature type="compositionally biased region" description="Low complexity" evidence="11">
    <location>
        <begin position="187"/>
        <end position="207"/>
    </location>
</feature>
<dbReference type="GO" id="GO:0005681">
    <property type="term" value="C:spliceosomal complex"/>
    <property type="evidence" value="ECO:0007669"/>
    <property type="project" value="UniProtKB-KW"/>
</dbReference>
<dbReference type="STRING" id="741276.A0A2S5BAA7"/>
<dbReference type="CDD" id="cd12247">
    <property type="entry name" value="RRM2_U1A_like"/>
    <property type="match status" value="1"/>
</dbReference>
<protein>
    <recommendedName>
        <fullName evidence="12">RRM domain-containing protein</fullName>
    </recommendedName>
</protein>
<keyword evidence="7" id="KW-0508">mRNA splicing</keyword>
<keyword evidence="4" id="KW-0747">Spliceosome</keyword>
<comment type="similarity">
    <text evidence="2">Belongs to the RRM U1 A/B'' family.</text>
</comment>
<dbReference type="InterPro" id="IPR035979">
    <property type="entry name" value="RBD_domain_sf"/>
</dbReference>
<evidence type="ECO:0000256" key="2">
    <source>
        <dbReference type="ARBA" id="ARBA00007243"/>
    </source>
</evidence>
<feature type="compositionally biased region" description="Basic and acidic residues" evidence="11">
    <location>
        <begin position="47"/>
        <end position="61"/>
    </location>
</feature>
<keyword evidence="6 10" id="KW-0694">RNA-binding</keyword>
<dbReference type="GO" id="GO:0030532">
    <property type="term" value="C:small nuclear ribonucleoprotein complex"/>
    <property type="evidence" value="ECO:0007669"/>
    <property type="project" value="UniProtKB-ARBA"/>
</dbReference>
<feature type="domain" description="RRM" evidence="12">
    <location>
        <begin position="225"/>
        <end position="310"/>
    </location>
</feature>
<dbReference type="InterPro" id="IPR000504">
    <property type="entry name" value="RRM_dom"/>
</dbReference>
<dbReference type="GO" id="GO:0006397">
    <property type="term" value="P:mRNA processing"/>
    <property type="evidence" value="ECO:0007669"/>
    <property type="project" value="UniProtKB-KW"/>
</dbReference>
<dbReference type="PROSITE" id="PS50102">
    <property type="entry name" value="RRM"/>
    <property type="match status" value="2"/>
</dbReference>
<dbReference type="GO" id="GO:0008380">
    <property type="term" value="P:RNA splicing"/>
    <property type="evidence" value="ECO:0007669"/>
    <property type="project" value="UniProtKB-KW"/>
</dbReference>
<keyword evidence="8" id="KW-0539">Nucleus</keyword>
<dbReference type="SMART" id="SM00360">
    <property type="entry name" value="RRM"/>
    <property type="match status" value="2"/>
</dbReference>
<dbReference type="EMBL" id="PJQD01000035">
    <property type="protein sequence ID" value="POY73704.1"/>
    <property type="molecule type" value="Genomic_DNA"/>
</dbReference>
<keyword evidence="5" id="KW-0677">Repeat</keyword>
<dbReference type="AlphaFoldDB" id="A0A2S5BAA7"/>
<evidence type="ECO:0000313" key="13">
    <source>
        <dbReference type="EMBL" id="POY73704.1"/>
    </source>
</evidence>
<comment type="caution">
    <text evidence="13">The sequence shown here is derived from an EMBL/GenBank/DDBJ whole genome shotgun (WGS) entry which is preliminary data.</text>
</comment>
<name>A0A2S5BAA7_9BASI</name>
<reference evidence="13 14" key="1">
    <citation type="journal article" date="2018" name="Front. Microbiol.">
        <title>Prospects for Fungal Bioremediation of Acidic Radioactive Waste Sites: Characterization and Genome Sequence of Rhodotorula taiwanensis MD1149.</title>
        <authorList>
            <person name="Tkavc R."/>
            <person name="Matrosova V.Y."/>
            <person name="Grichenko O.E."/>
            <person name="Gostincar C."/>
            <person name="Volpe R.P."/>
            <person name="Klimenkova P."/>
            <person name="Gaidamakova E.K."/>
            <person name="Zhou C.E."/>
            <person name="Stewart B.J."/>
            <person name="Lyman M.G."/>
            <person name="Malfatti S.A."/>
            <person name="Rubinfeld B."/>
            <person name="Courtot M."/>
            <person name="Singh J."/>
            <person name="Dalgard C.L."/>
            <person name="Hamilton T."/>
            <person name="Frey K.G."/>
            <person name="Gunde-Cimerman N."/>
            <person name="Dugan L."/>
            <person name="Daly M.J."/>
        </authorList>
    </citation>
    <scope>NUCLEOTIDE SEQUENCE [LARGE SCALE GENOMIC DNA]</scope>
    <source>
        <strain evidence="13 14">MD1149</strain>
    </source>
</reference>
<evidence type="ECO:0000256" key="8">
    <source>
        <dbReference type="ARBA" id="ARBA00023242"/>
    </source>
</evidence>
<feature type="compositionally biased region" description="Polar residues" evidence="11">
    <location>
        <begin position="1"/>
        <end position="12"/>
    </location>
</feature>
<dbReference type="FunFam" id="3.30.70.330:FF:000039">
    <property type="entry name" value="U1 small nuclear ribonucleoprotein A"/>
    <property type="match status" value="1"/>
</dbReference>
<evidence type="ECO:0000256" key="7">
    <source>
        <dbReference type="ARBA" id="ARBA00023187"/>
    </source>
</evidence>
<keyword evidence="9" id="KW-0687">Ribonucleoprotein</keyword>
<dbReference type="InterPro" id="IPR012677">
    <property type="entry name" value="Nucleotide-bd_a/b_plait_sf"/>
</dbReference>
<evidence type="ECO:0000256" key="3">
    <source>
        <dbReference type="ARBA" id="ARBA00022664"/>
    </source>
</evidence>
<dbReference type="SUPFAM" id="SSF54928">
    <property type="entry name" value="RNA-binding domain, RBD"/>
    <property type="match status" value="1"/>
</dbReference>
<keyword evidence="14" id="KW-1185">Reference proteome</keyword>
<gene>
    <name evidence="13" type="ORF">BMF94_3241</name>
</gene>
<evidence type="ECO:0000256" key="10">
    <source>
        <dbReference type="PROSITE-ProRule" id="PRU00176"/>
    </source>
</evidence>
<feature type="region of interest" description="Disordered" evidence="11">
    <location>
        <begin position="171"/>
        <end position="207"/>
    </location>
</feature>
<dbReference type="Proteomes" id="UP000237144">
    <property type="component" value="Unassembled WGS sequence"/>
</dbReference>